<dbReference type="GO" id="GO:0016192">
    <property type="term" value="P:vesicle-mediated transport"/>
    <property type="evidence" value="ECO:0007669"/>
    <property type="project" value="InterPro"/>
</dbReference>
<dbReference type="InterPro" id="IPR001619">
    <property type="entry name" value="Sec1-like"/>
</dbReference>
<accession>A0AAV4WDM0</accession>
<dbReference type="AlphaFoldDB" id="A0AAV4WDM0"/>
<comment type="caution">
    <text evidence="2">The sequence shown here is derived from an EMBL/GenBank/DDBJ whole genome shotgun (WGS) entry which is preliminary data.</text>
</comment>
<reference evidence="2 3" key="1">
    <citation type="submission" date="2021-06" db="EMBL/GenBank/DDBJ databases">
        <title>Caerostris darwini draft genome.</title>
        <authorList>
            <person name="Kono N."/>
            <person name="Arakawa K."/>
        </authorList>
    </citation>
    <scope>NUCLEOTIDE SEQUENCE [LARGE SCALE GENOMIC DNA]</scope>
</reference>
<dbReference type="InterPro" id="IPR027482">
    <property type="entry name" value="Sec1-like_dom2"/>
</dbReference>
<dbReference type="Pfam" id="PF00995">
    <property type="entry name" value="Sec1"/>
    <property type="match status" value="1"/>
</dbReference>
<dbReference type="EMBL" id="BPLQ01014509">
    <property type="protein sequence ID" value="GIY80453.1"/>
    <property type="molecule type" value="Genomic_DNA"/>
</dbReference>
<organism evidence="2 3">
    <name type="scientific">Caerostris darwini</name>
    <dbReference type="NCBI Taxonomy" id="1538125"/>
    <lineage>
        <taxon>Eukaryota</taxon>
        <taxon>Metazoa</taxon>
        <taxon>Ecdysozoa</taxon>
        <taxon>Arthropoda</taxon>
        <taxon>Chelicerata</taxon>
        <taxon>Arachnida</taxon>
        <taxon>Araneae</taxon>
        <taxon>Araneomorphae</taxon>
        <taxon>Entelegynae</taxon>
        <taxon>Araneoidea</taxon>
        <taxon>Araneidae</taxon>
        <taxon>Caerostris</taxon>
    </lineage>
</organism>
<dbReference type="Gene3D" id="3.40.50.2060">
    <property type="match status" value="1"/>
</dbReference>
<proteinExistence type="inferred from homology"/>
<evidence type="ECO:0000313" key="2">
    <source>
        <dbReference type="EMBL" id="GIY80453.1"/>
    </source>
</evidence>
<comment type="similarity">
    <text evidence="1">Belongs to the STXBP/unc-18/SEC1 family.</text>
</comment>
<keyword evidence="3" id="KW-1185">Reference proteome</keyword>
<dbReference type="PANTHER" id="PTHR11679">
    <property type="entry name" value="VESICLE PROTEIN SORTING-ASSOCIATED"/>
    <property type="match status" value="1"/>
</dbReference>
<dbReference type="Proteomes" id="UP001054837">
    <property type="component" value="Unassembled WGS sequence"/>
</dbReference>
<name>A0AAV4WDM0_9ARAC</name>
<dbReference type="InterPro" id="IPR043155">
    <property type="entry name" value="VPS33_dom3b"/>
</dbReference>
<gene>
    <name evidence="2" type="primary">VPS33B</name>
    <name evidence="2" type="ORF">CDAR_596551</name>
</gene>
<dbReference type="Gene3D" id="3.40.50.1910">
    <property type="match status" value="3"/>
</dbReference>
<dbReference type="InterPro" id="IPR043154">
    <property type="entry name" value="Sec-1-like_dom1"/>
</dbReference>
<dbReference type="Gene3D" id="1.25.40.850">
    <property type="match status" value="1"/>
</dbReference>
<sequence length="618" mass="69177">MSIKVNLLSTIIKQASADKLFHLLISIDGPKDLILDKELICSLDYIANFTQLKKCKVEKIFKLEPGAAPGTTKKCVYLIRPTIKNTKIIADHINASKSANSDKQFWMISVPRKLFISETVLEREGVYGYIKQMELPLGFLCLDNDLFSLELPDFFNSFYVNGDLTYVHTAAMALVQLCKICGPFPKIYGQGKCAQMVINLMNLIMKEMTFDSGSSDKISHLVILDRDIDYGSLLLSQLTYEGMLDEVFGINSGRVIFPKEVTGKEDSIKVVLNSSDVVYNEIRNNYFASVFGFLRDKAKELQAKSETSSMTLGDIKKFVTQEVRNIRQQHTSLSLHIGACEVIIAKKSEDDFQDRLRIERDILEGQNFKECLEYIEDVINKQEHYSCALRLMCLLSISQDGLLSDDYESLATQFRQSYGSKYILTLHKLKKLGLFVEQIPLLPPSGTAKSSKITEAATNKATKIAEKVATAVAFPKYSSFRTLTKKFNLIPVEEDGIDLKNPKDMSYVFGGSYVPLIGRITEQIVVHGTLKNFEDSMKLLPGSTIINYKADKESGRVIPTKDINTKTVFVYVLGGITYAEIAALRLLGQLHGCKILIGTTSFISGRSLLNKLSPTDDC</sequence>
<dbReference type="InterPro" id="IPR043127">
    <property type="entry name" value="Sec-1-like_dom3a"/>
</dbReference>
<dbReference type="SUPFAM" id="SSF56815">
    <property type="entry name" value="Sec1/munc18-like (SM) proteins"/>
    <property type="match status" value="1"/>
</dbReference>
<dbReference type="Gene3D" id="3.90.830.10">
    <property type="entry name" value="Syntaxin Binding Protein 1, Chain A, domain 2"/>
    <property type="match status" value="1"/>
</dbReference>
<evidence type="ECO:0000313" key="3">
    <source>
        <dbReference type="Proteomes" id="UP001054837"/>
    </source>
</evidence>
<dbReference type="PIRSF" id="PIRSF005715">
    <property type="entry name" value="VPS45_Sec1"/>
    <property type="match status" value="1"/>
</dbReference>
<dbReference type="InterPro" id="IPR036045">
    <property type="entry name" value="Sec1-like_sf"/>
</dbReference>
<evidence type="ECO:0000256" key="1">
    <source>
        <dbReference type="ARBA" id="ARBA00009884"/>
    </source>
</evidence>
<protein>
    <submittedName>
        <fullName evidence="2">Vacuolar protein sorting-associated protein 33B</fullName>
    </submittedName>
</protein>